<organism evidence="1 2">
    <name type="scientific">Lederbergia ruris</name>
    <dbReference type="NCBI Taxonomy" id="217495"/>
    <lineage>
        <taxon>Bacteria</taxon>
        <taxon>Bacillati</taxon>
        <taxon>Bacillota</taxon>
        <taxon>Bacilli</taxon>
        <taxon>Bacillales</taxon>
        <taxon>Bacillaceae</taxon>
        <taxon>Lederbergia</taxon>
    </lineage>
</organism>
<keyword evidence="2" id="KW-1185">Reference proteome</keyword>
<dbReference type="CDD" id="cd15482">
    <property type="entry name" value="Sialidase_non-viral"/>
    <property type="match status" value="1"/>
</dbReference>
<accession>A0ABQ4KLM0</accession>
<dbReference type="Proteomes" id="UP000679950">
    <property type="component" value="Unassembled WGS sequence"/>
</dbReference>
<evidence type="ECO:0000313" key="1">
    <source>
        <dbReference type="EMBL" id="GIN58247.1"/>
    </source>
</evidence>
<evidence type="ECO:0008006" key="3">
    <source>
        <dbReference type="Google" id="ProtNLM"/>
    </source>
</evidence>
<sequence length="294" mass="33371">MDKFILGVAAVIMIGLSISTFYYESTSKEKPQLWDGQSPQLSTENERTETLQPIYTDEQIGYSLQNDQLQITFDQGENWTNVPVEPDQLFSGEYNGNREELINHSYILNEKRAAFLYSDGLAEVGKRVIFIYSLDQGRNWEKAIVTEPYPSMRFRKVNFLNDKFGYMIVSGDRTMSQEMSNVFLTYDGGRTWKGTNPSGVTNLLSDGGFIDEKVGFLSLSYINPQEPILYFTKDAGNTWKSATIKVPEKYLEIFVRAEMPFKEDDHLAVLLNQGPNGDYLGGRVKGKFISNDSG</sequence>
<reference evidence="1 2" key="1">
    <citation type="submission" date="2021-03" db="EMBL/GenBank/DDBJ databases">
        <title>Antimicrobial resistance genes in bacteria isolated from Japanese honey, and their potential for conferring macrolide and lincosamide resistance in the American foulbrood pathogen Paenibacillus larvae.</title>
        <authorList>
            <person name="Okamoto M."/>
            <person name="Kumagai M."/>
            <person name="Kanamori H."/>
            <person name="Takamatsu D."/>
        </authorList>
    </citation>
    <scope>NUCLEOTIDE SEQUENCE [LARGE SCALE GENOMIC DNA]</scope>
    <source>
        <strain evidence="1 2">J8TS2</strain>
    </source>
</reference>
<dbReference type="RefSeq" id="WP_212966513.1">
    <property type="nucleotide sequence ID" value="NZ_BORB01000021.1"/>
</dbReference>
<comment type="caution">
    <text evidence="1">The sequence shown here is derived from an EMBL/GenBank/DDBJ whole genome shotgun (WGS) entry which is preliminary data.</text>
</comment>
<evidence type="ECO:0000313" key="2">
    <source>
        <dbReference type="Proteomes" id="UP000679950"/>
    </source>
</evidence>
<dbReference type="SUPFAM" id="SSF110296">
    <property type="entry name" value="Oligoxyloglucan reducing end-specific cellobiohydrolase"/>
    <property type="match status" value="1"/>
</dbReference>
<name>A0ABQ4KLM0_9BACI</name>
<gene>
    <name evidence="1" type="ORF">J8TS2_25660</name>
</gene>
<proteinExistence type="predicted"/>
<dbReference type="EMBL" id="BORB01000021">
    <property type="protein sequence ID" value="GIN58247.1"/>
    <property type="molecule type" value="Genomic_DNA"/>
</dbReference>
<dbReference type="InterPro" id="IPR015943">
    <property type="entry name" value="WD40/YVTN_repeat-like_dom_sf"/>
</dbReference>
<dbReference type="Gene3D" id="2.130.10.10">
    <property type="entry name" value="YVTN repeat-like/Quinoprotein amine dehydrogenase"/>
    <property type="match status" value="1"/>
</dbReference>
<protein>
    <recommendedName>
        <fullName evidence="3">Photosynthesis system II assembly factor Ycf48/Hcf136-like domain-containing protein</fullName>
    </recommendedName>
</protein>